<dbReference type="Gene3D" id="3.40.50.10320">
    <property type="entry name" value="LmbE-like"/>
    <property type="match status" value="1"/>
</dbReference>
<dbReference type="InterPro" id="IPR029062">
    <property type="entry name" value="Class_I_gatase-like"/>
</dbReference>
<gene>
    <name evidence="1" type="ORF">RM51_13580</name>
</gene>
<dbReference type="Proteomes" id="UP000031167">
    <property type="component" value="Unassembled WGS sequence"/>
</dbReference>
<dbReference type="STRING" id="363331.RM51_13580"/>
<dbReference type="Pfam" id="PF02585">
    <property type="entry name" value="PIG-L"/>
    <property type="match status" value="1"/>
</dbReference>
<dbReference type="OrthoDB" id="9759749at2"/>
<evidence type="ECO:0000313" key="2">
    <source>
        <dbReference type="Proteomes" id="UP000031167"/>
    </source>
</evidence>
<comment type="caution">
    <text evidence="1">The sequence shown here is derived from an EMBL/GenBank/DDBJ whole genome shotgun (WGS) entry which is preliminary data.</text>
</comment>
<protein>
    <recommendedName>
        <fullName evidence="3">N-acetylglucosaminylphosphatidylinositol deacetylase</fullName>
    </recommendedName>
</protein>
<dbReference type="EMBL" id="JWTA01000012">
    <property type="protein sequence ID" value="KIC62194.1"/>
    <property type="molecule type" value="Genomic_DNA"/>
</dbReference>
<organism evidence="1 2">
    <name type="scientific">Chryseobacterium taiwanense</name>
    <dbReference type="NCBI Taxonomy" id="363331"/>
    <lineage>
        <taxon>Bacteria</taxon>
        <taxon>Pseudomonadati</taxon>
        <taxon>Bacteroidota</taxon>
        <taxon>Flavobacteriia</taxon>
        <taxon>Flavobacteriales</taxon>
        <taxon>Weeksellaceae</taxon>
        <taxon>Chryseobacterium group</taxon>
        <taxon>Chryseobacterium</taxon>
    </lineage>
</organism>
<dbReference type="PANTHER" id="PTHR12993:SF11">
    <property type="entry name" value="N-ACETYLGLUCOSAMINYL-PHOSPHATIDYLINOSITOL DE-N-ACETYLASE"/>
    <property type="match status" value="1"/>
</dbReference>
<dbReference type="SUPFAM" id="SSF52317">
    <property type="entry name" value="Class I glutamine amidotransferase-like"/>
    <property type="match status" value="1"/>
</dbReference>
<evidence type="ECO:0008006" key="3">
    <source>
        <dbReference type="Google" id="ProtNLM"/>
    </source>
</evidence>
<proteinExistence type="predicted"/>
<reference evidence="1 2" key="1">
    <citation type="submission" date="2014-12" db="EMBL/GenBank/DDBJ databases">
        <title>Genome sequencing of Chryseobacterium taiwanense TPW19.</title>
        <authorList>
            <person name="Tan P.W."/>
            <person name="Chan K.-G."/>
        </authorList>
    </citation>
    <scope>NUCLEOTIDE SEQUENCE [LARGE SCALE GENOMIC DNA]</scope>
    <source>
        <strain evidence="1 2">TPW19</strain>
    </source>
</reference>
<name>A0A0B4CLQ3_9FLAO</name>
<dbReference type="RefSeq" id="WP_039370572.1">
    <property type="nucleotide sequence ID" value="NZ_JWTA01000012.1"/>
</dbReference>
<accession>A0A0B4CLQ3</accession>
<evidence type="ECO:0000313" key="1">
    <source>
        <dbReference type="EMBL" id="KIC62194.1"/>
    </source>
</evidence>
<dbReference type="InterPro" id="IPR003737">
    <property type="entry name" value="GlcNAc_PI_deacetylase-related"/>
</dbReference>
<dbReference type="AlphaFoldDB" id="A0A0B4CLQ3"/>
<dbReference type="PANTHER" id="PTHR12993">
    <property type="entry name" value="N-ACETYLGLUCOSAMINYL-PHOSPHATIDYLINOSITOL DE-N-ACETYLASE-RELATED"/>
    <property type="match status" value="1"/>
</dbReference>
<sequence length="834" mass="92562">MFKKVITVSILSFYTVFCSAQQVRPSKSSEIYRELKTLKHLPKVLYLAAHPDDENTGLLSWLINDQNVETGYLSLTRGDGGQNLLGTEQGAALGLIRTHELLEARKLDGAQQFFTRAIDFGFSKNTTDTFKQWDENSITADVVWIIRQFRPDVIICRFPPTAAAGHGQHAASAVVAEKAFKLAGDKTAFPDQLKYVNVWQPKRVLWNTFRFGSNNTTAENQLKVTVGQYDAQLGMGYGELAGLSRSLHKSQGAGTQSVAGIKTEYFSHVAGEPAKATLFDGVVKTWTSTGNADIDQSLDKIISDFNFNEPNHSLPALLALRKKVMALKDSDLKNDKIKSLDNIILSCAGFMGEVVTNQAEAVAGDHYNFKLNLISRAANPVVLEDVKWLSQSENFNRKLSKDSLITIQHDIQIPADAALTEPYWLAKPAVNAATFSVPNDTLVGLPEAESPLNVLLGLKIGSEKFQVKLPLSFKKLDPVRGDVVEALRIVPALELKFTQSLYLVKENEDLRLSLNFKINSNKQFNNGKVNLLYNGEQLGGGDLKSINGKDVTIDYVIPKAKLASIKSNQLQLDANFVADGITYNKKQVLIQYPHLPSLQYFTPATVAVMKGDIQSKIKKVGYVQGAGDFIPEFLRIAGIQVDILKDEDFYGNLDESGGNGSQNKLSQYDAIVLGVRANNTEKKLGRWMPFLWSYAKAGGNLVMQYNTNQDTTIDQLGMYNFTIANKRVTEENAEVKFLNPNHKLLNFPNKITADDFKGWVQERGAYFPDKWDAAYEPLFEMHDTGEEPLQGSTLYAKYGKGNFIYTPLAFFRQLPAGNVGAARLFLNFLSAQKN</sequence>
<keyword evidence="2" id="KW-1185">Reference proteome</keyword>
<dbReference type="GO" id="GO:0016811">
    <property type="term" value="F:hydrolase activity, acting on carbon-nitrogen (but not peptide) bonds, in linear amides"/>
    <property type="evidence" value="ECO:0007669"/>
    <property type="project" value="TreeGrafter"/>
</dbReference>
<dbReference type="InterPro" id="IPR024078">
    <property type="entry name" value="LmbE-like_dom_sf"/>
</dbReference>
<dbReference type="SUPFAM" id="SSF102588">
    <property type="entry name" value="LmbE-like"/>
    <property type="match status" value="1"/>
</dbReference>